<protein>
    <recommendedName>
        <fullName evidence="3">Metal ion binding protein</fullName>
    </recommendedName>
</protein>
<evidence type="ECO:0000313" key="2">
    <source>
        <dbReference type="Proteomes" id="UP000886595"/>
    </source>
</evidence>
<dbReference type="EMBL" id="JAAMPC010000001">
    <property type="protein sequence ID" value="KAG2329373.1"/>
    <property type="molecule type" value="Genomic_DNA"/>
</dbReference>
<dbReference type="AlphaFoldDB" id="A0A8X7WEG5"/>
<gene>
    <name evidence="1" type="ORF">Bca52824_000553</name>
</gene>
<name>A0A8X7WEG5_BRACI</name>
<keyword evidence="2" id="KW-1185">Reference proteome</keyword>
<proteinExistence type="predicted"/>
<accession>A0A8X7WEG5</accession>
<evidence type="ECO:0000313" key="1">
    <source>
        <dbReference type="EMBL" id="KAG2329373.1"/>
    </source>
</evidence>
<reference evidence="1 2" key="1">
    <citation type="submission" date="2020-02" db="EMBL/GenBank/DDBJ databases">
        <authorList>
            <person name="Ma Q."/>
            <person name="Huang Y."/>
            <person name="Song X."/>
            <person name="Pei D."/>
        </authorList>
    </citation>
    <scope>NUCLEOTIDE SEQUENCE [LARGE SCALE GENOMIC DNA]</scope>
    <source>
        <strain evidence="1">Sxm20200214</strain>
        <tissue evidence="1">Leaf</tissue>
    </source>
</reference>
<dbReference type="Proteomes" id="UP000886595">
    <property type="component" value="Unassembled WGS sequence"/>
</dbReference>
<comment type="caution">
    <text evidence="1">The sequence shown here is derived from an EMBL/GenBank/DDBJ whole genome shotgun (WGS) entry which is preliminary data.</text>
</comment>
<dbReference type="OrthoDB" id="1110082at2759"/>
<evidence type="ECO:0008006" key="3">
    <source>
        <dbReference type="Google" id="ProtNLM"/>
    </source>
</evidence>
<sequence>MTSLFSSNRHTTRLTCGFKVNTRSPEWQKSMTKILKKIKGGNFWIDVDEGMAYVTGQGDPNKLLKLMASRRGKDAEMAFVKTGTHNHHDHSSFGNNYQNSYFGQSTPYWPGDVNMSSYHPSSSSHGYYPSAPPAMQPYQQQYPYSGGYGYGYY</sequence>
<organism evidence="1 2">
    <name type="scientific">Brassica carinata</name>
    <name type="common">Ethiopian mustard</name>
    <name type="synonym">Abyssinian cabbage</name>
    <dbReference type="NCBI Taxonomy" id="52824"/>
    <lineage>
        <taxon>Eukaryota</taxon>
        <taxon>Viridiplantae</taxon>
        <taxon>Streptophyta</taxon>
        <taxon>Embryophyta</taxon>
        <taxon>Tracheophyta</taxon>
        <taxon>Spermatophyta</taxon>
        <taxon>Magnoliopsida</taxon>
        <taxon>eudicotyledons</taxon>
        <taxon>Gunneridae</taxon>
        <taxon>Pentapetalae</taxon>
        <taxon>rosids</taxon>
        <taxon>malvids</taxon>
        <taxon>Brassicales</taxon>
        <taxon>Brassicaceae</taxon>
        <taxon>Brassiceae</taxon>
        <taxon>Brassica</taxon>
    </lineage>
</organism>